<proteinExistence type="predicted"/>
<gene>
    <name evidence="1" type="primary">mad2l1-1</name>
    <name evidence="1" type="ORF">SNAT2548_LOCUS30312</name>
</gene>
<evidence type="ECO:0000313" key="2">
    <source>
        <dbReference type="Proteomes" id="UP000604046"/>
    </source>
</evidence>
<dbReference type="AlphaFoldDB" id="A0A812TKV2"/>
<accession>A0A812TKV2</accession>
<organism evidence="1 2">
    <name type="scientific">Symbiodinium natans</name>
    <dbReference type="NCBI Taxonomy" id="878477"/>
    <lineage>
        <taxon>Eukaryota</taxon>
        <taxon>Sar</taxon>
        <taxon>Alveolata</taxon>
        <taxon>Dinophyceae</taxon>
        <taxon>Suessiales</taxon>
        <taxon>Symbiodiniaceae</taxon>
        <taxon>Symbiodinium</taxon>
    </lineage>
</organism>
<comment type="caution">
    <text evidence="1">The sequence shown here is derived from an EMBL/GenBank/DDBJ whole genome shotgun (WGS) entry which is preliminary data.</text>
</comment>
<dbReference type="EMBL" id="CAJNDS010002601">
    <property type="protein sequence ID" value="CAE7540551.1"/>
    <property type="molecule type" value="Genomic_DNA"/>
</dbReference>
<evidence type="ECO:0000313" key="1">
    <source>
        <dbReference type="EMBL" id="CAE7540551.1"/>
    </source>
</evidence>
<protein>
    <submittedName>
        <fullName evidence="1">Mad2l1-1 protein</fullName>
    </submittedName>
</protein>
<reference evidence="1" key="1">
    <citation type="submission" date="2021-02" db="EMBL/GenBank/DDBJ databases">
        <authorList>
            <person name="Dougan E. K."/>
            <person name="Rhodes N."/>
            <person name="Thang M."/>
            <person name="Chan C."/>
        </authorList>
    </citation>
    <scope>NUCLEOTIDE SEQUENCE</scope>
</reference>
<keyword evidence="2" id="KW-1185">Reference proteome</keyword>
<name>A0A812TKV2_9DINO</name>
<sequence length="421" mass="47703">MTCWRRRCPSARDLVHHGRRWVLTLRASSFPEIFERSPSITDMAFEGDPLCQIDAARRGKAIQRLLKENLALFFPSSTLSEPPQGLCINGQRRSKHQSEFDWMLDGRRVECKSTRLAWDGSRCEWYARWSAIKLDTDRSDKASPFDDLLLVLHSPFRLDFLMHDLSCYVVNDGVRSSFLGQTVRCKARAGATDTSQAWQHIIQKLTQPPNACRHIASLRSDVDPMLRVVADEVVKKTWEHSWGCYKTVPLIGLTAASRSLRLQDLAFKIDQMLHPNSAFSIGVGAEAVVGEQRLQRRGTARGSADWWRDGERVEFKSSKMFWRHGRQCWSVHFAGVKDAAHRPDRHCPFDDLYLGIYSPCGFYLLRHAGDFALSHAGLATETRGRTICVSSSKCTDISTALECLLAKFQSAGCRVLAKVAW</sequence>
<dbReference type="OrthoDB" id="411349at2759"/>
<dbReference type="Proteomes" id="UP000604046">
    <property type="component" value="Unassembled WGS sequence"/>
</dbReference>